<name>A0A1X7MZX1_9HYPH</name>
<feature type="region of interest" description="Disordered" evidence="1">
    <location>
        <begin position="467"/>
        <end position="494"/>
    </location>
</feature>
<dbReference type="GO" id="GO:0017168">
    <property type="term" value="F:5-oxoprolinase (ATP-hydrolyzing) activity"/>
    <property type="evidence" value="ECO:0007669"/>
    <property type="project" value="TreeGrafter"/>
</dbReference>
<dbReference type="GO" id="GO:0005829">
    <property type="term" value="C:cytosol"/>
    <property type="evidence" value="ECO:0007669"/>
    <property type="project" value="TreeGrafter"/>
</dbReference>
<protein>
    <submittedName>
        <fullName evidence="3">N-methylhydantoinase B</fullName>
    </submittedName>
</protein>
<dbReference type="Proteomes" id="UP000193083">
    <property type="component" value="Unassembled WGS sequence"/>
</dbReference>
<dbReference type="PANTHER" id="PTHR11365:SF23">
    <property type="entry name" value="HYPOTHETICAL 5-OXOPROLINASE (EUROFUNG)-RELATED"/>
    <property type="match status" value="1"/>
</dbReference>
<dbReference type="GO" id="GO:0006749">
    <property type="term" value="P:glutathione metabolic process"/>
    <property type="evidence" value="ECO:0007669"/>
    <property type="project" value="TreeGrafter"/>
</dbReference>
<dbReference type="PANTHER" id="PTHR11365">
    <property type="entry name" value="5-OXOPROLINASE RELATED"/>
    <property type="match status" value="1"/>
</dbReference>
<evidence type="ECO:0000259" key="2">
    <source>
        <dbReference type="Pfam" id="PF02538"/>
    </source>
</evidence>
<dbReference type="Pfam" id="PF02538">
    <property type="entry name" value="Hydantoinase_B"/>
    <property type="match status" value="1"/>
</dbReference>
<keyword evidence="4" id="KW-1185">Reference proteome</keyword>
<dbReference type="RefSeq" id="WP_085463069.1">
    <property type="nucleotide sequence ID" value="NZ_FXBL01000004.1"/>
</dbReference>
<dbReference type="AlphaFoldDB" id="A0A1X7MZX1"/>
<evidence type="ECO:0000313" key="3">
    <source>
        <dbReference type="EMBL" id="SMH29597.1"/>
    </source>
</evidence>
<sequence length="527" mass="55882">MTGANAKLSPIRLQVAWNRLIALVEEQAQTLLRTAFSSIVRECGDLSAGIFDRSGRMLAQAVTGTPGHINTMARSVFSFIEAFPVDMLREGDILVTNDPWKGTGHLNDYVVVTPAFRDGRVLALFACTGHMTDVGGIGLSAEGSDIFCEGVHLPVMKLADAGRIDETLMRIVKSNSRVPAEIEGDIYSLIASNEVAVKRLRELMDEAELDDLEEVADHILSSSREAVKARIAALPRGTATYRMTIDGFEAPVELVGTLTISEVGVSFDWTGTTGLSRYGINVPLNYTTAMTAYALVCSVAPDVPNNEGGLSQFAVSAPEGSILNATWPSPVACRHIIGLLLPDVVFGCVDQLMPGKVPAEGASTQWTLTFRGSDGLQRYAISIVTNGGSGARPGIDGLSATSFPSNVRGTPVEIVESETPLVFWKRELRDGSGGDGRWRGGMGQDMEIGTTGDAPFTLFASFDRIDHPARGRDGGDSGAAGELHLSDGQRLSGKGAHVIAPGKRLLIRTPGGGGYGAVITGTDNHNL</sequence>
<dbReference type="InterPro" id="IPR003692">
    <property type="entry name" value="Hydantoinase_B"/>
</dbReference>
<proteinExistence type="predicted"/>
<dbReference type="InterPro" id="IPR045079">
    <property type="entry name" value="Oxoprolinase-like"/>
</dbReference>
<evidence type="ECO:0000256" key="1">
    <source>
        <dbReference type="SAM" id="MobiDB-lite"/>
    </source>
</evidence>
<dbReference type="EMBL" id="FXBL01000004">
    <property type="protein sequence ID" value="SMH29597.1"/>
    <property type="molecule type" value="Genomic_DNA"/>
</dbReference>
<dbReference type="OrthoDB" id="9761586at2"/>
<evidence type="ECO:0000313" key="4">
    <source>
        <dbReference type="Proteomes" id="UP000193083"/>
    </source>
</evidence>
<feature type="domain" description="Hydantoinase B/oxoprolinase" evidence="2">
    <location>
        <begin position="10"/>
        <end position="517"/>
    </location>
</feature>
<reference evidence="4" key="1">
    <citation type="submission" date="2017-04" db="EMBL/GenBank/DDBJ databases">
        <authorList>
            <person name="Varghese N."/>
            <person name="Submissions S."/>
        </authorList>
    </citation>
    <scope>NUCLEOTIDE SEQUENCE [LARGE SCALE GENOMIC DNA]</scope>
    <source>
        <strain evidence="4">B5P</strain>
    </source>
</reference>
<gene>
    <name evidence="3" type="ORF">SAMN02982922_0918</name>
</gene>
<organism evidence="3 4">
    <name type="scientific">Mesorhizobium australicum</name>
    <dbReference type="NCBI Taxonomy" id="536018"/>
    <lineage>
        <taxon>Bacteria</taxon>
        <taxon>Pseudomonadati</taxon>
        <taxon>Pseudomonadota</taxon>
        <taxon>Alphaproteobacteria</taxon>
        <taxon>Hyphomicrobiales</taxon>
        <taxon>Phyllobacteriaceae</taxon>
        <taxon>Mesorhizobium</taxon>
    </lineage>
</organism>
<accession>A0A1X7MZX1</accession>